<keyword evidence="8" id="KW-1185">Reference proteome</keyword>
<sequence>MTDMPSRIFVAGHRGMVGAAIVRALERAGLPQPMVRTHAELPLDDRSATRAFFQAERPEWVFLAAAKVGGILANQEFGGDFIRMNLEIQTNVIHEAYAAGATKLLFLGSSCIYPREAEQPMREDSLLTGPLEPTNLPYAVAKIAGVAMCDAYRKQFGFDAFTVMPSNVYGIGDNFDPTSSHLVAGMMRRMHEARLADAPSVTVWGTGKPQRELVFADDLGDACVHLMRHWERGGLVNAGSSEEVSVLELAGLIADVVGYRGAIEFDRSKPDGTPRKIMDNRLLGESGFKTSTALRSGLEQMYAWWQEGQSSAERS</sequence>
<accession>A0A7W6JUR5</accession>
<dbReference type="GO" id="GO:0042351">
    <property type="term" value="P:'de novo' GDP-L-fucose biosynthetic process"/>
    <property type="evidence" value="ECO:0007669"/>
    <property type="project" value="UniProtKB-UniRule"/>
</dbReference>
<dbReference type="GO" id="GO:0070401">
    <property type="term" value="F:NADP+ binding"/>
    <property type="evidence" value="ECO:0007669"/>
    <property type="project" value="UniProtKB-UniRule"/>
</dbReference>
<comment type="function">
    <text evidence="5">Catalyzes the two-step NADP-dependent conversion of GDP-4-dehydro-6-deoxy-D-mannose to GDP-fucose, involving an epimerase and a reductase reaction.</text>
</comment>
<evidence type="ECO:0000256" key="5">
    <source>
        <dbReference type="HAMAP-Rule" id="MF_00956"/>
    </source>
</evidence>
<protein>
    <recommendedName>
        <fullName evidence="5">GDP-L-fucose synthase</fullName>
        <ecNumber evidence="5">1.1.1.271</ecNumber>
    </recommendedName>
    <alternativeName>
        <fullName evidence="5">GDP-4-keto-6-deoxy-D-mannose-3,5-epimerase-4-reductase</fullName>
    </alternativeName>
</protein>
<evidence type="ECO:0000313" key="8">
    <source>
        <dbReference type="Proteomes" id="UP000557392"/>
    </source>
</evidence>
<evidence type="ECO:0000256" key="1">
    <source>
        <dbReference type="ARBA" id="ARBA00005959"/>
    </source>
</evidence>
<keyword evidence="4 5" id="KW-0413">Isomerase</keyword>
<proteinExistence type="inferred from homology"/>
<dbReference type="RefSeq" id="WP_183999288.1">
    <property type="nucleotide sequence ID" value="NZ_JACIEH010000003.1"/>
</dbReference>
<comment type="pathway">
    <text evidence="5">Nucleotide-sugar biosynthesis; GDP-L-fucose biosynthesis via de novo pathway; GDP-L-fucose from GDP-alpha-D-mannose: step 2/2.</text>
</comment>
<feature type="active site" description="Proton donor/acceptor" evidence="5">
    <location>
        <position position="138"/>
    </location>
</feature>
<evidence type="ECO:0000313" key="7">
    <source>
        <dbReference type="EMBL" id="MBB4099942.1"/>
    </source>
</evidence>
<dbReference type="GO" id="GO:0016853">
    <property type="term" value="F:isomerase activity"/>
    <property type="evidence" value="ECO:0007669"/>
    <property type="project" value="UniProtKB-KW"/>
</dbReference>
<feature type="binding site" evidence="5">
    <location>
        <position position="211"/>
    </location>
    <ligand>
        <name>substrate</name>
    </ligand>
</feature>
<dbReference type="SUPFAM" id="SSF51735">
    <property type="entry name" value="NAD(P)-binding Rossmann-fold domains"/>
    <property type="match status" value="1"/>
</dbReference>
<gene>
    <name evidence="5" type="primary">fcl</name>
    <name evidence="7" type="ORF">GGR46_003514</name>
</gene>
<feature type="domain" description="NAD-dependent epimerase/dehydratase" evidence="6">
    <location>
        <begin position="8"/>
        <end position="239"/>
    </location>
</feature>
<feature type="binding site" evidence="5">
    <location>
        <begin position="12"/>
        <end position="18"/>
    </location>
    <ligand>
        <name>NADP(+)</name>
        <dbReference type="ChEBI" id="CHEBI:58349"/>
    </ligand>
</feature>
<dbReference type="PANTHER" id="PTHR43238">
    <property type="entry name" value="GDP-L-FUCOSE SYNTHASE"/>
    <property type="match status" value="1"/>
</dbReference>
<comment type="caution">
    <text evidence="7">The sequence shown here is derived from an EMBL/GenBank/DDBJ whole genome shotgun (WGS) entry which is preliminary data.</text>
</comment>
<dbReference type="InterPro" id="IPR001509">
    <property type="entry name" value="Epimerase_deHydtase"/>
</dbReference>
<dbReference type="PANTHER" id="PTHR43238:SF1">
    <property type="entry name" value="GDP-L-FUCOSE SYNTHASE"/>
    <property type="match status" value="1"/>
</dbReference>
<dbReference type="Proteomes" id="UP000557392">
    <property type="component" value="Unassembled WGS sequence"/>
</dbReference>
<dbReference type="EMBL" id="JACIEH010000003">
    <property type="protein sequence ID" value="MBB4099942.1"/>
    <property type="molecule type" value="Genomic_DNA"/>
</dbReference>
<feature type="binding site" evidence="5">
    <location>
        <begin position="107"/>
        <end position="110"/>
    </location>
    <ligand>
        <name>NADP(+)</name>
        <dbReference type="ChEBI" id="CHEBI:58349"/>
    </ligand>
</feature>
<dbReference type="EC" id="1.1.1.271" evidence="5"/>
<feature type="site" description="Important for catalytic activity" evidence="5">
    <location>
        <position position="111"/>
    </location>
</feature>
<name>A0A7W6JUR5_9SPHN</name>
<feature type="site" description="Important for catalytic activity" evidence="5">
    <location>
        <position position="109"/>
    </location>
</feature>
<comment type="similarity">
    <text evidence="1 5">Belongs to the NAD(P)-dependent epimerase/dehydratase family. Fucose synthase subfamily.</text>
</comment>
<dbReference type="InterPro" id="IPR036291">
    <property type="entry name" value="NAD(P)-bd_dom_sf"/>
</dbReference>
<feature type="binding site" evidence="5">
    <location>
        <position position="181"/>
    </location>
    <ligand>
        <name>NADP(+)</name>
        <dbReference type="ChEBI" id="CHEBI:58349"/>
    </ligand>
</feature>
<feature type="binding site" evidence="5">
    <location>
        <position position="142"/>
    </location>
    <ligand>
        <name>NADP(+)</name>
        <dbReference type="ChEBI" id="CHEBI:58349"/>
    </ligand>
</feature>
<dbReference type="Gene3D" id="3.90.25.10">
    <property type="entry name" value="UDP-galactose 4-epimerase, domain 1"/>
    <property type="match status" value="1"/>
</dbReference>
<feature type="binding site" evidence="5">
    <location>
        <position position="204"/>
    </location>
    <ligand>
        <name>substrate</name>
    </ligand>
</feature>
<keyword evidence="3 5" id="KW-0560">Oxidoreductase</keyword>
<organism evidence="7 8">
    <name type="scientific">Sphingomonas kyeonggiensis</name>
    <dbReference type="NCBI Taxonomy" id="1268553"/>
    <lineage>
        <taxon>Bacteria</taxon>
        <taxon>Pseudomonadati</taxon>
        <taxon>Pseudomonadota</taxon>
        <taxon>Alphaproteobacteria</taxon>
        <taxon>Sphingomonadales</taxon>
        <taxon>Sphingomonadaceae</taxon>
        <taxon>Sphingomonas</taxon>
    </lineage>
</organism>
<feature type="binding site" evidence="5">
    <location>
        <position position="271"/>
    </location>
    <ligand>
        <name>substrate</name>
    </ligand>
</feature>
<dbReference type="InterPro" id="IPR028614">
    <property type="entry name" value="GDP_fucose/colitose_synth"/>
</dbReference>
<reference evidence="7 8" key="1">
    <citation type="submission" date="2020-08" db="EMBL/GenBank/DDBJ databases">
        <title>Genomic Encyclopedia of Type Strains, Phase IV (KMG-IV): sequencing the most valuable type-strain genomes for metagenomic binning, comparative biology and taxonomic classification.</title>
        <authorList>
            <person name="Goeker M."/>
        </authorList>
    </citation>
    <scope>NUCLEOTIDE SEQUENCE [LARGE SCALE GENOMIC DNA]</scope>
    <source>
        <strain evidence="7 8">DSM 101806</strain>
    </source>
</reference>
<dbReference type="Pfam" id="PF01370">
    <property type="entry name" value="Epimerase"/>
    <property type="match status" value="1"/>
</dbReference>
<keyword evidence="5" id="KW-0511">Multifunctional enzyme</keyword>
<dbReference type="UniPathway" id="UPA00128">
    <property type="reaction ID" value="UER00191"/>
</dbReference>
<evidence type="ECO:0000259" key="6">
    <source>
        <dbReference type="Pfam" id="PF01370"/>
    </source>
</evidence>
<feature type="binding site" evidence="5">
    <location>
        <begin position="165"/>
        <end position="168"/>
    </location>
    <ligand>
        <name>NADP(+)</name>
        <dbReference type="ChEBI" id="CHEBI:58349"/>
    </ligand>
</feature>
<dbReference type="AlphaFoldDB" id="A0A7W6JUR5"/>
<feature type="binding site" evidence="5">
    <location>
        <position position="189"/>
    </location>
    <ligand>
        <name>substrate</name>
    </ligand>
</feature>
<dbReference type="Gene3D" id="3.40.50.720">
    <property type="entry name" value="NAD(P)-binding Rossmann-like Domain"/>
    <property type="match status" value="1"/>
</dbReference>
<dbReference type="GO" id="GO:0050577">
    <property type="term" value="F:GDP-L-fucose synthase activity"/>
    <property type="evidence" value="ECO:0007669"/>
    <property type="project" value="UniProtKB-UniRule"/>
</dbReference>
<evidence type="ECO:0000256" key="2">
    <source>
        <dbReference type="ARBA" id="ARBA00022857"/>
    </source>
</evidence>
<dbReference type="HAMAP" id="MF_00956">
    <property type="entry name" value="GDP_fucose_synth"/>
    <property type="match status" value="1"/>
</dbReference>
<evidence type="ECO:0000256" key="4">
    <source>
        <dbReference type="ARBA" id="ARBA00023235"/>
    </source>
</evidence>
<keyword evidence="2 5" id="KW-0521">NADP</keyword>
<comment type="catalytic activity">
    <reaction evidence="5">
        <text>GDP-beta-L-fucose + NADP(+) = GDP-4-dehydro-alpha-D-rhamnose + NADPH + H(+)</text>
        <dbReference type="Rhea" id="RHEA:18885"/>
        <dbReference type="ChEBI" id="CHEBI:15378"/>
        <dbReference type="ChEBI" id="CHEBI:57273"/>
        <dbReference type="ChEBI" id="CHEBI:57783"/>
        <dbReference type="ChEBI" id="CHEBI:57964"/>
        <dbReference type="ChEBI" id="CHEBI:58349"/>
        <dbReference type="EC" id="1.1.1.271"/>
    </reaction>
</comment>
<dbReference type="CDD" id="cd05239">
    <property type="entry name" value="GDP_FS_SDR_e"/>
    <property type="match status" value="1"/>
</dbReference>
<evidence type="ECO:0000256" key="3">
    <source>
        <dbReference type="ARBA" id="ARBA00023002"/>
    </source>
</evidence>